<feature type="chain" id="PRO_5012445317" evidence="1">
    <location>
        <begin position="22"/>
        <end position="99"/>
    </location>
</feature>
<organism evidence="2 3">
    <name type="scientific">Chlamydomonas eustigma</name>
    <dbReference type="NCBI Taxonomy" id="1157962"/>
    <lineage>
        <taxon>Eukaryota</taxon>
        <taxon>Viridiplantae</taxon>
        <taxon>Chlorophyta</taxon>
        <taxon>core chlorophytes</taxon>
        <taxon>Chlorophyceae</taxon>
        <taxon>CS clade</taxon>
        <taxon>Chlamydomonadales</taxon>
        <taxon>Chlamydomonadaceae</taxon>
        <taxon>Chlamydomonas</taxon>
    </lineage>
</organism>
<evidence type="ECO:0000313" key="2">
    <source>
        <dbReference type="EMBL" id="GAX80976.1"/>
    </source>
</evidence>
<dbReference type="Proteomes" id="UP000232323">
    <property type="component" value="Unassembled WGS sequence"/>
</dbReference>
<sequence length="99" mass="11084">MMFLRPFSSILFLLSIKLVQLRTKILLFKMHAPSSRVTYADYADVCFDFGKYCSLLLISDEGLKNVTAHPQSAYSVVSSPAKDYTCRASRAAAVVIEQQ</sequence>
<keyword evidence="3" id="KW-1185">Reference proteome</keyword>
<dbReference type="AlphaFoldDB" id="A0A250XD43"/>
<name>A0A250XD43_9CHLO</name>
<reference evidence="2 3" key="1">
    <citation type="submission" date="2017-08" db="EMBL/GenBank/DDBJ databases">
        <title>Acidophilic green algal genome provides insights into adaptation to an acidic environment.</title>
        <authorList>
            <person name="Hirooka S."/>
            <person name="Hirose Y."/>
            <person name="Kanesaki Y."/>
            <person name="Higuchi S."/>
            <person name="Fujiwara T."/>
            <person name="Onuma R."/>
            <person name="Era A."/>
            <person name="Ohbayashi R."/>
            <person name="Uzuka A."/>
            <person name="Nozaki H."/>
            <person name="Yoshikawa H."/>
            <person name="Miyagishima S.Y."/>
        </authorList>
    </citation>
    <scope>NUCLEOTIDE SEQUENCE [LARGE SCALE GENOMIC DNA]</scope>
    <source>
        <strain evidence="2 3">NIES-2499</strain>
    </source>
</reference>
<protein>
    <submittedName>
        <fullName evidence="2">Uncharacterized protein</fullName>
    </submittedName>
</protein>
<gene>
    <name evidence="2" type="ORF">CEUSTIGMA_g8411.t1</name>
</gene>
<feature type="signal peptide" evidence="1">
    <location>
        <begin position="1"/>
        <end position="21"/>
    </location>
</feature>
<evidence type="ECO:0000256" key="1">
    <source>
        <dbReference type="SAM" id="SignalP"/>
    </source>
</evidence>
<accession>A0A250XD43</accession>
<comment type="caution">
    <text evidence="2">The sequence shown here is derived from an EMBL/GenBank/DDBJ whole genome shotgun (WGS) entry which is preliminary data.</text>
</comment>
<keyword evidence="1" id="KW-0732">Signal</keyword>
<dbReference type="EMBL" id="BEGY01000059">
    <property type="protein sequence ID" value="GAX80976.1"/>
    <property type="molecule type" value="Genomic_DNA"/>
</dbReference>
<proteinExistence type="predicted"/>
<evidence type="ECO:0000313" key="3">
    <source>
        <dbReference type="Proteomes" id="UP000232323"/>
    </source>
</evidence>